<evidence type="ECO:0000259" key="3">
    <source>
        <dbReference type="Pfam" id="PF18912"/>
    </source>
</evidence>
<gene>
    <name evidence="4" type="ORF">C3L24_06140</name>
</gene>
<comment type="caution">
    <text evidence="4">The sequence shown here is derived from an EMBL/GenBank/DDBJ whole genome shotgun (WGS) entry which is preliminary data.</text>
</comment>
<accession>A0A6N4E077</accession>
<feature type="domain" description="Phosphoribosyltransferase" evidence="2">
    <location>
        <begin position="140"/>
        <end position="233"/>
    </location>
</feature>
<name>A0A6N4E077_9GAMM</name>
<dbReference type="Gene3D" id="3.40.50.2020">
    <property type="match status" value="1"/>
</dbReference>
<reference evidence="4 5" key="1">
    <citation type="submission" date="2018-01" db="EMBL/GenBank/DDBJ databases">
        <title>Novel co-symbiosis in the lucinid bivalve Phacoides pectinatus.</title>
        <authorList>
            <person name="Lim S.J."/>
            <person name="Davis B.G."/>
            <person name="Gill D.E."/>
            <person name="Engel A.S."/>
            <person name="Anderson L.C."/>
            <person name="Campbell B.J."/>
        </authorList>
    </citation>
    <scope>NUCLEOTIDE SEQUENCE [LARGE SCALE GENOMIC DNA]</scope>
    <source>
        <strain evidence="4">N3_P5</strain>
    </source>
</reference>
<dbReference type="Pfam" id="PF18912">
    <property type="entry name" value="DZR_2"/>
    <property type="match status" value="1"/>
</dbReference>
<dbReference type="AlphaFoldDB" id="A0A6N4E077"/>
<dbReference type="PANTHER" id="PTHR47505">
    <property type="entry name" value="DNA UTILIZATION PROTEIN YHGH"/>
    <property type="match status" value="1"/>
</dbReference>
<dbReference type="InterPro" id="IPR000836">
    <property type="entry name" value="PRTase_dom"/>
</dbReference>
<protein>
    <recommendedName>
        <fullName evidence="6">ComF family protein</fullName>
    </recommendedName>
</protein>
<organism evidence="4 5">
    <name type="scientific">Candidatus Sedimenticola endophacoides</name>
    <dbReference type="NCBI Taxonomy" id="2548426"/>
    <lineage>
        <taxon>Bacteria</taxon>
        <taxon>Pseudomonadati</taxon>
        <taxon>Pseudomonadota</taxon>
        <taxon>Gammaproteobacteria</taxon>
        <taxon>Chromatiales</taxon>
        <taxon>Sedimenticolaceae</taxon>
        <taxon>Sedimenticola</taxon>
    </lineage>
</organism>
<sequence>MINKCINSILSALPAPSCVLCGTGATREMALCPDCRDDLHPNHHPCPHCAAPLPAAAASVCGECAGLAGGADRVFAPYLYDQTLGRLINRFKFHSGFDCGGVLARLLEAHIAARSDPLPQLLIPVPLHPKRLRERGFNQALELARPLARRLAIPLDPQRIERLRPTPPQSRLDAPRRRANLRGAFRMRGALTANHVALIDDVITTGSTLRELTRLLRRAGVERVECWAVARTPRR</sequence>
<dbReference type="Proteomes" id="UP000250928">
    <property type="component" value="Unassembled WGS sequence"/>
</dbReference>
<dbReference type="Pfam" id="PF00156">
    <property type="entry name" value="Pribosyltran"/>
    <property type="match status" value="1"/>
</dbReference>
<dbReference type="CDD" id="cd06223">
    <property type="entry name" value="PRTases_typeI"/>
    <property type="match status" value="1"/>
</dbReference>
<evidence type="ECO:0000256" key="1">
    <source>
        <dbReference type="ARBA" id="ARBA00008007"/>
    </source>
</evidence>
<evidence type="ECO:0000313" key="5">
    <source>
        <dbReference type="Proteomes" id="UP000250928"/>
    </source>
</evidence>
<evidence type="ECO:0000259" key="2">
    <source>
        <dbReference type="Pfam" id="PF00156"/>
    </source>
</evidence>
<proteinExistence type="inferred from homology"/>
<dbReference type="InterPro" id="IPR051910">
    <property type="entry name" value="ComF/GntX_DNA_util-trans"/>
</dbReference>
<dbReference type="InterPro" id="IPR029057">
    <property type="entry name" value="PRTase-like"/>
</dbReference>
<evidence type="ECO:0000313" key="4">
    <source>
        <dbReference type="EMBL" id="PUE02478.1"/>
    </source>
</evidence>
<dbReference type="EMBL" id="PQCO01000179">
    <property type="protein sequence ID" value="PUE02478.1"/>
    <property type="molecule type" value="Genomic_DNA"/>
</dbReference>
<dbReference type="PANTHER" id="PTHR47505:SF1">
    <property type="entry name" value="DNA UTILIZATION PROTEIN YHGH"/>
    <property type="match status" value="1"/>
</dbReference>
<dbReference type="SUPFAM" id="SSF53271">
    <property type="entry name" value="PRTase-like"/>
    <property type="match status" value="1"/>
</dbReference>
<evidence type="ECO:0008006" key="6">
    <source>
        <dbReference type="Google" id="ProtNLM"/>
    </source>
</evidence>
<comment type="similarity">
    <text evidence="1">Belongs to the ComF/GntX family.</text>
</comment>
<feature type="domain" description="Double zinc ribbon" evidence="3">
    <location>
        <begin position="12"/>
        <end position="65"/>
    </location>
</feature>
<dbReference type="InterPro" id="IPR044005">
    <property type="entry name" value="DZR_2"/>
</dbReference>